<protein>
    <submittedName>
        <fullName evidence="4">LytR family transcriptional regulator</fullName>
    </submittedName>
</protein>
<evidence type="ECO:0000256" key="1">
    <source>
        <dbReference type="ARBA" id="ARBA00006068"/>
    </source>
</evidence>
<dbReference type="InterPro" id="IPR004474">
    <property type="entry name" value="LytR_CpsA_psr"/>
</dbReference>
<dbReference type="OrthoDB" id="27330at2"/>
<dbReference type="InterPro" id="IPR050922">
    <property type="entry name" value="LytR/CpsA/Psr_CW_biosynth"/>
</dbReference>
<feature type="region of interest" description="Disordered" evidence="2">
    <location>
        <begin position="328"/>
        <end position="350"/>
    </location>
</feature>
<feature type="compositionally biased region" description="Low complexity" evidence="2">
    <location>
        <begin position="333"/>
        <end position="350"/>
    </location>
</feature>
<dbReference type="Proteomes" id="UP000273145">
    <property type="component" value="Chromosome"/>
</dbReference>
<dbReference type="Pfam" id="PF03816">
    <property type="entry name" value="LytR_cpsA_psr"/>
    <property type="match status" value="1"/>
</dbReference>
<comment type="similarity">
    <text evidence="1">Belongs to the LytR/CpsA/Psr (LCP) family.</text>
</comment>
<reference evidence="4 5" key="1">
    <citation type="submission" date="2018-11" db="EMBL/GenBank/DDBJ databases">
        <title>Genome sequencing of Paenibacillus lentus DSM25539(T).</title>
        <authorList>
            <person name="Kook J.-K."/>
            <person name="Park S.-N."/>
            <person name="Lim Y.K."/>
        </authorList>
    </citation>
    <scope>NUCLEOTIDE SEQUENCE [LARGE SCALE GENOMIC DNA]</scope>
    <source>
        <strain evidence="4 5">DSM 25539</strain>
    </source>
</reference>
<evidence type="ECO:0000259" key="3">
    <source>
        <dbReference type="Pfam" id="PF03816"/>
    </source>
</evidence>
<feature type="domain" description="Cell envelope-related transcriptional attenuator" evidence="3">
    <location>
        <begin position="98"/>
        <end position="243"/>
    </location>
</feature>
<dbReference type="AlphaFoldDB" id="A0A3S8RRL8"/>
<evidence type="ECO:0000313" key="4">
    <source>
        <dbReference type="EMBL" id="AZK45606.1"/>
    </source>
</evidence>
<dbReference type="EMBL" id="CP034248">
    <property type="protein sequence ID" value="AZK45606.1"/>
    <property type="molecule type" value="Genomic_DNA"/>
</dbReference>
<organism evidence="4 5">
    <name type="scientific">Paenibacillus lentus</name>
    <dbReference type="NCBI Taxonomy" id="1338368"/>
    <lineage>
        <taxon>Bacteria</taxon>
        <taxon>Bacillati</taxon>
        <taxon>Bacillota</taxon>
        <taxon>Bacilli</taxon>
        <taxon>Bacillales</taxon>
        <taxon>Paenibacillaceae</taxon>
        <taxon>Paenibacillus</taxon>
    </lineage>
</organism>
<evidence type="ECO:0000313" key="5">
    <source>
        <dbReference type="Proteomes" id="UP000273145"/>
    </source>
</evidence>
<dbReference type="NCBIfam" id="TIGR00350">
    <property type="entry name" value="lytR_cpsA_psr"/>
    <property type="match status" value="1"/>
</dbReference>
<dbReference type="KEGG" id="plen:EIM92_04830"/>
<dbReference type="RefSeq" id="WP_125081711.1">
    <property type="nucleotide sequence ID" value="NZ_CP034248.1"/>
</dbReference>
<accession>A0A3S8RRL8</accession>
<dbReference type="Gene3D" id="3.40.630.190">
    <property type="entry name" value="LCP protein"/>
    <property type="match status" value="1"/>
</dbReference>
<sequence>MLERRNRVKNISKKGKRLKVLLITMLVLLLVGAGAYTFRKPLALMAFDVFLSGQVEQKLEKSYSPLEGEKPKPVVAKQAEPFTALLLGIDQRGNEPARSDTLIYAVVRPQDSRVLLISIPRDTYTEIVGRDKNDKINHAHAFGGAKMSKDTVAKFLGYPVDYYAAINFEGLRNVVDELGGIELPIEKDIVNKHKDHEKFTIKAGKPLYDGQEALNFVRYREDSDFNRTKRHQVFLNALVQRMLKLDQIGKIPELMDLLGENFKTDMTPSFIIDLSKQMLTNQSPQIRGYTIMGEGTRINGVYYIQAYEEDVNYAGQLIENWMDSNTKTEDLLNPEAEAQASQEAQNSEQP</sequence>
<evidence type="ECO:0000256" key="2">
    <source>
        <dbReference type="SAM" id="MobiDB-lite"/>
    </source>
</evidence>
<keyword evidence="5" id="KW-1185">Reference proteome</keyword>
<proteinExistence type="inferred from homology"/>
<dbReference type="PANTHER" id="PTHR33392:SF6">
    <property type="entry name" value="POLYISOPRENYL-TEICHOIC ACID--PEPTIDOGLYCAN TEICHOIC ACID TRANSFERASE TAGU"/>
    <property type="match status" value="1"/>
</dbReference>
<dbReference type="PANTHER" id="PTHR33392">
    <property type="entry name" value="POLYISOPRENYL-TEICHOIC ACID--PEPTIDOGLYCAN TEICHOIC ACID TRANSFERASE TAGU"/>
    <property type="match status" value="1"/>
</dbReference>
<name>A0A3S8RRL8_9BACL</name>
<gene>
    <name evidence="4" type="ORF">EIM92_04830</name>
</gene>